<keyword evidence="1" id="KW-0378">Hydrolase</keyword>
<dbReference type="Gene3D" id="1.10.30.50">
    <property type="match status" value="1"/>
</dbReference>
<accession>A0ABT8SVH8</accession>
<dbReference type="Proteomes" id="UP001169006">
    <property type="component" value="Unassembled WGS sequence"/>
</dbReference>
<name>A0ABT8SVH8_9HYPH</name>
<reference evidence="1" key="1">
    <citation type="journal article" date="2015" name="Int. J. Syst. Evol. Microbiol.">
        <title>Rhizobium oryzicola sp. nov., potential plant-growth-promoting endophytic bacteria isolated from rice roots.</title>
        <authorList>
            <person name="Zhang X.X."/>
            <person name="Gao J.S."/>
            <person name="Cao Y.H."/>
            <person name="Sheirdil R.A."/>
            <person name="Wang X.C."/>
            <person name="Zhang L."/>
        </authorList>
    </citation>
    <scope>NUCLEOTIDE SEQUENCE</scope>
    <source>
        <strain evidence="1">05753</strain>
    </source>
</reference>
<dbReference type="EMBL" id="JAUKWQ010000002">
    <property type="protein sequence ID" value="MDO1582417.1"/>
    <property type="molecule type" value="Genomic_DNA"/>
</dbReference>
<dbReference type="CDD" id="cd00085">
    <property type="entry name" value="HNHc"/>
    <property type="match status" value="1"/>
</dbReference>
<protein>
    <submittedName>
        <fullName evidence="1">HNH endonuclease signature motif containing protein</fullName>
    </submittedName>
</protein>
<reference evidence="1" key="2">
    <citation type="submission" date="2023-07" db="EMBL/GenBank/DDBJ databases">
        <authorList>
            <person name="Sun H."/>
        </authorList>
    </citation>
    <scope>NUCLEOTIDE SEQUENCE</scope>
    <source>
        <strain evidence="1">05753</strain>
    </source>
</reference>
<evidence type="ECO:0000313" key="2">
    <source>
        <dbReference type="Proteomes" id="UP001169006"/>
    </source>
</evidence>
<organism evidence="1 2">
    <name type="scientific">Rhizobium oryzicola</name>
    <dbReference type="NCBI Taxonomy" id="1232668"/>
    <lineage>
        <taxon>Bacteria</taxon>
        <taxon>Pseudomonadati</taxon>
        <taxon>Pseudomonadota</taxon>
        <taxon>Alphaproteobacteria</taxon>
        <taxon>Hyphomicrobiales</taxon>
        <taxon>Rhizobiaceae</taxon>
        <taxon>Rhizobium/Agrobacterium group</taxon>
        <taxon>Rhizobium</taxon>
    </lineage>
</organism>
<gene>
    <name evidence="1" type="ORF">Q2T52_09925</name>
</gene>
<keyword evidence="1" id="KW-0540">Nuclease</keyword>
<keyword evidence="2" id="KW-1185">Reference proteome</keyword>
<proteinExistence type="predicted"/>
<evidence type="ECO:0000313" key="1">
    <source>
        <dbReference type="EMBL" id="MDO1582417.1"/>
    </source>
</evidence>
<dbReference type="InterPro" id="IPR003615">
    <property type="entry name" value="HNH_nuc"/>
</dbReference>
<sequence length="115" mass="12625">MGKLKTFAGTVRAIDTRTVRPPPKKADADLLTPEHRQWANEVKRRAGYQCEAVENGMRCQVKAPARLFADHIVERRDGGAPLDPLNGRCLCGSHHTRKTAAARAVRLASRQGDGV</sequence>
<dbReference type="GO" id="GO:0004519">
    <property type="term" value="F:endonuclease activity"/>
    <property type="evidence" value="ECO:0007669"/>
    <property type="project" value="UniProtKB-KW"/>
</dbReference>
<comment type="caution">
    <text evidence="1">The sequence shown here is derived from an EMBL/GenBank/DDBJ whole genome shotgun (WGS) entry which is preliminary data.</text>
</comment>
<keyword evidence="1" id="KW-0255">Endonuclease</keyword>